<dbReference type="Proteomes" id="UP000314294">
    <property type="component" value="Unassembled WGS sequence"/>
</dbReference>
<evidence type="ECO:0000256" key="1">
    <source>
        <dbReference type="SAM" id="MobiDB-lite"/>
    </source>
</evidence>
<feature type="compositionally biased region" description="Low complexity" evidence="1">
    <location>
        <begin position="1"/>
        <end position="11"/>
    </location>
</feature>
<gene>
    <name evidence="2" type="ORF">EYF80_059476</name>
</gene>
<reference evidence="2 3" key="1">
    <citation type="submission" date="2019-03" db="EMBL/GenBank/DDBJ databases">
        <title>First draft genome of Liparis tanakae, snailfish: a comprehensive survey of snailfish specific genes.</title>
        <authorList>
            <person name="Kim W."/>
            <person name="Song I."/>
            <person name="Jeong J.-H."/>
            <person name="Kim D."/>
            <person name="Kim S."/>
            <person name="Ryu S."/>
            <person name="Song J.Y."/>
            <person name="Lee S.K."/>
        </authorList>
    </citation>
    <scope>NUCLEOTIDE SEQUENCE [LARGE SCALE GENOMIC DNA]</scope>
    <source>
        <tissue evidence="2">Muscle</tissue>
    </source>
</reference>
<keyword evidence="3" id="KW-1185">Reference proteome</keyword>
<accession>A0A4Z2EPA0</accession>
<feature type="region of interest" description="Disordered" evidence="1">
    <location>
        <begin position="78"/>
        <end position="118"/>
    </location>
</feature>
<feature type="region of interest" description="Disordered" evidence="1">
    <location>
        <begin position="159"/>
        <end position="211"/>
    </location>
</feature>
<feature type="compositionally biased region" description="Polar residues" evidence="1">
    <location>
        <begin position="177"/>
        <end position="190"/>
    </location>
</feature>
<comment type="caution">
    <text evidence="2">The sequence shown here is derived from an EMBL/GenBank/DDBJ whole genome shotgun (WGS) entry which is preliminary data.</text>
</comment>
<dbReference type="EMBL" id="SRLO01004569">
    <property type="protein sequence ID" value="TNN30371.1"/>
    <property type="molecule type" value="Genomic_DNA"/>
</dbReference>
<feature type="region of interest" description="Disordered" evidence="1">
    <location>
        <begin position="1"/>
        <end position="48"/>
    </location>
</feature>
<protein>
    <submittedName>
        <fullName evidence="2">Uncharacterized protein</fullName>
    </submittedName>
</protein>
<organism evidence="2 3">
    <name type="scientific">Liparis tanakae</name>
    <name type="common">Tanaka's snailfish</name>
    <dbReference type="NCBI Taxonomy" id="230148"/>
    <lineage>
        <taxon>Eukaryota</taxon>
        <taxon>Metazoa</taxon>
        <taxon>Chordata</taxon>
        <taxon>Craniata</taxon>
        <taxon>Vertebrata</taxon>
        <taxon>Euteleostomi</taxon>
        <taxon>Actinopterygii</taxon>
        <taxon>Neopterygii</taxon>
        <taxon>Teleostei</taxon>
        <taxon>Neoteleostei</taxon>
        <taxon>Acanthomorphata</taxon>
        <taxon>Eupercaria</taxon>
        <taxon>Perciformes</taxon>
        <taxon>Cottioidei</taxon>
        <taxon>Cottales</taxon>
        <taxon>Liparidae</taxon>
        <taxon>Liparis</taxon>
    </lineage>
</organism>
<feature type="compositionally biased region" description="Low complexity" evidence="1">
    <location>
        <begin position="161"/>
        <end position="176"/>
    </location>
</feature>
<name>A0A4Z2EPA0_9TELE</name>
<evidence type="ECO:0000313" key="3">
    <source>
        <dbReference type="Proteomes" id="UP000314294"/>
    </source>
</evidence>
<proteinExistence type="predicted"/>
<feature type="compositionally biased region" description="Basic and acidic residues" evidence="1">
    <location>
        <begin position="198"/>
        <end position="211"/>
    </location>
</feature>
<sequence>MSLPQQQQQHQTTRLLYAQHQPEECRAAARDAPGDEGTHSDLLTSGPPDQQEAAALVFMKTLVSSRFASSSTSMIMFENSPEPAGRRKARSFRGNPRSRQGDALWSSPVDGDHIHGGNHTETRVEEVEEVGEVEEEALSQASCLDTPCMPISCLLEKAPTPQSSKASKLQSLKAPKPQSSGSKPKVTQTGRRFILRGKTLDLRGKTLEERP</sequence>
<feature type="compositionally biased region" description="Basic and acidic residues" evidence="1">
    <location>
        <begin position="21"/>
        <end position="39"/>
    </location>
</feature>
<dbReference type="AlphaFoldDB" id="A0A4Z2EPA0"/>
<evidence type="ECO:0000313" key="2">
    <source>
        <dbReference type="EMBL" id="TNN30371.1"/>
    </source>
</evidence>